<dbReference type="PANTHER" id="PTHR11632">
    <property type="entry name" value="SUCCINATE DEHYDROGENASE 2 FLAVOPROTEIN SUBUNIT"/>
    <property type="match status" value="1"/>
</dbReference>
<gene>
    <name evidence="4" type="ORF">KJ970_14070</name>
</gene>
<evidence type="ECO:0000259" key="3">
    <source>
        <dbReference type="Pfam" id="PF00890"/>
    </source>
</evidence>
<protein>
    <submittedName>
        <fullName evidence="4">FAD-binding protein</fullName>
    </submittedName>
</protein>
<dbReference type="PANTHER" id="PTHR11632:SF51">
    <property type="entry name" value="SUCCINATE DEHYDROGENASE [UBIQUINONE] FLAVOPROTEIN SUBUNIT, MITOCHONDRIAL"/>
    <property type="match status" value="1"/>
</dbReference>
<name>A0A948RYP6_UNCEI</name>
<reference evidence="4" key="1">
    <citation type="submission" date="2021-05" db="EMBL/GenBank/DDBJ databases">
        <title>Energy efficiency and biological interactions define the core microbiome of deep oligotrophic groundwater.</title>
        <authorList>
            <person name="Mehrshad M."/>
            <person name="Lopez-Fernandez M."/>
            <person name="Bell E."/>
            <person name="Bernier-Latmani R."/>
            <person name="Bertilsson S."/>
            <person name="Dopson M."/>
        </authorList>
    </citation>
    <scope>NUCLEOTIDE SEQUENCE</scope>
    <source>
        <strain evidence="4">Modern_marine.mb.64</strain>
    </source>
</reference>
<proteinExistence type="predicted"/>
<keyword evidence="2" id="KW-0560">Oxidoreductase</keyword>
<sequence>MPLIRSDITIGDYQIPLFSGNTVIVGSGAAGLNAALQLHRRGVRDIAIVTECWGAGASNNAGSDKQTYYKLAIAGDQKDSPQQMAHDLCHGGSTHGDIALCEAQHSLQAFYNLVDLGVSFPHDAYGGYPGYRTDHDPRGRATSAGPRTSHEMFACLGAAAKEAGIQIFDKHQVVALLTQTVHDESSVCGLIAISTGALQETNGFVLFKTANVILATGGPGGLFKASVYPENQPGSLGLGLACGAMAQNLTEFQYGLSSIGFRWNLSGSYQQAMPRYLSTDSDGADEREFLLEHFPDSQTLAGAVFRKGYEWPFDGNKIENYGSSLIDLLVHRETSQRNRRVYLDYTKNISNQPFNPHQLDGESLHYLTRSKALRETPLVRLQAMNPAAAKLFASHGIDLSHDRLEIAVCAQHCNGGLTGNIWWESNIRHLFPIGEVNGSHGTRRPGGAALNAGQVGGIRAALYIAKHYTGPPSTDAHFLQKTRAQITRIIDLGNRMSGGGRAESLRPDQVIEDLRIRMSRSAGPIRDPAGVAQSRREAWDLFQRMGKDLAVSGPHEIGLGFRARDLALTHAVVLEAIHEYISKGGLSRGGFLIPQQNGAIECEILGSGACFSLNSSSAPVEKKILEISVDSKNRPQTRWVDIRPVPNPDDWFESVWDDYRKGRVIP</sequence>
<evidence type="ECO:0000256" key="2">
    <source>
        <dbReference type="ARBA" id="ARBA00023002"/>
    </source>
</evidence>
<dbReference type="Pfam" id="PF00890">
    <property type="entry name" value="FAD_binding_2"/>
    <property type="match status" value="1"/>
</dbReference>
<dbReference type="InterPro" id="IPR003953">
    <property type="entry name" value="FAD-dep_OxRdtase_2_FAD-bd"/>
</dbReference>
<dbReference type="SUPFAM" id="SSF51905">
    <property type="entry name" value="FAD/NAD(P)-binding domain"/>
    <property type="match status" value="1"/>
</dbReference>
<dbReference type="Gene3D" id="3.90.700.10">
    <property type="entry name" value="Succinate dehydrogenase/fumarate reductase flavoprotein, catalytic domain"/>
    <property type="match status" value="1"/>
</dbReference>
<organism evidence="4 5">
    <name type="scientific">Eiseniibacteriota bacterium</name>
    <dbReference type="NCBI Taxonomy" id="2212470"/>
    <lineage>
        <taxon>Bacteria</taxon>
        <taxon>Candidatus Eiseniibacteriota</taxon>
    </lineage>
</organism>
<accession>A0A948RYP6</accession>
<dbReference type="Proteomes" id="UP000777784">
    <property type="component" value="Unassembled WGS sequence"/>
</dbReference>
<dbReference type="GO" id="GO:0000104">
    <property type="term" value="F:succinate dehydrogenase activity"/>
    <property type="evidence" value="ECO:0007669"/>
    <property type="project" value="TreeGrafter"/>
</dbReference>
<dbReference type="InterPro" id="IPR030664">
    <property type="entry name" value="SdhA/FrdA/AprA"/>
</dbReference>
<dbReference type="AlphaFoldDB" id="A0A948RYP6"/>
<dbReference type="GO" id="GO:0009061">
    <property type="term" value="P:anaerobic respiration"/>
    <property type="evidence" value="ECO:0007669"/>
    <property type="project" value="TreeGrafter"/>
</dbReference>
<dbReference type="InterPro" id="IPR027477">
    <property type="entry name" value="Succ_DH/fumarate_Rdtase_cat_sf"/>
</dbReference>
<dbReference type="GO" id="GO:0050660">
    <property type="term" value="F:flavin adenine dinucleotide binding"/>
    <property type="evidence" value="ECO:0007669"/>
    <property type="project" value="TreeGrafter"/>
</dbReference>
<keyword evidence="1" id="KW-0285">Flavoprotein</keyword>
<feature type="domain" description="FAD-dependent oxidoreductase 2 FAD-binding" evidence="3">
    <location>
        <begin position="22"/>
        <end position="448"/>
    </location>
</feature>
<dbReference type="InterPro" id="IPR036188">
    <property type="entry name" value="FAD/NAD-bd_sf"/>
</dbReference>
<evidence type="ECO:0000313" key="4">
    <source>
        <dbReference type="EMBL" id="MBU2692042.1"/>
    </source>
</evidence>
<dbReference type="GO" id="GO:0005886">
    <property type="term" value="C:plasma membrane"/>
    <property type="evidence" value="ECO:0007669"/>
    <property type="project" value="TreeGrafter"/>
</dbReference>
<evidence type="ECO:0000313" key="5">
    <source>
        <dbReference type="Proteomes" id="UP000777784"/>
    </source>
</evidence>
<evidence type="ECO:0000256" key="1">
    <source>
        <dbReference type="ARBA" id="ARBA00022630"/>
    </source>
</evidence>
<dbReference type="GO" id="GO:0009055">
    <property type="term" value="F:electron transfer activity"/>
    <property type="evidence" value="ECO:0007669"/>
    <property type="project" value="TreeGrafter"/>
</dbReference>
<dbReference type="Gene3D" id="3.50.50.60">
    <property type="entry name" value="FAD/NAD(P)-binding domain"/>
    <property type="match status" value="2"/>
</dbReference>
<comment type="caution">
    <text evidence="4">The sequence shown here is derived from an EMBL/GenBank/DDBJ whole genome shotgun (WGS) entry which is preliminary data.</text>
</comment>
<dbReference type="EMBL" id="JAHJDP010000084">
    <property type="protein sequence ID" value="MBU2692042.1"/>
    <property type="molecule type" value="Genomic_DNA"/>
</dbReference>